<dbReference type="EMBL" id="KV453910">
    <property type="protein sequence ID" value="ODV80934.1"/>
    <property type="molecule type" value="Genomic_DNA"/>
</dbReference>
<feature type="domain" description="ZN622/Rei1/Reh1 zinc finger C2H2-type" evidence="2">
    <location>
        <begin position="154"/>
        <end position="254"/>
    </location>
</feature>
<feature type="region of interest" description="Disordered" evidence="1">
    <location>
        <begin position="367"/>
        <end position="401"/>
    </location>
</feature>
<dbReference type="GO" id="GO:0000278">
    <property type="term" value="P:mitotic cell cycle"/>
    <property type="evidence" value="ECO:0007669"/>
    <property type="project" value="EnsemblFungi"/>
</dbReference>
<sequence length="401" mass="46999">MKSEWHRYNLKRRVAQLPPLDEETFNTKVMALSTTEEAPKKKEKQITKKEQRRKEKEALQQQKRDLLEQAKRAMMEKIKNGEIPAFKEDDKLEKGEDASDEVENEKEPEVPVNEEPAESQEQEKPEEELTTEELEERLIKLKLANKIEIKPTTCLFAHPKQNHNFDTIEENIEHMFKSHGLYIPETTYLVDKEGLINYLAEKIGFGFCISCNYQGKNAEAAREHMGTKRHMRIPYETEDEKLEISEFYDFSSTYEDYRNQNVVAAEDTQNDEGDEDWEDVDDDEDVDSQDEDDEDDDELPPTKDAIYQHGHELYLPSGTVLGHRSMARYYRQNLAPERILSEGQGTVIAAETRHMLTIKDRQELATKKRAWGHQKKREDVNDRRAAKFINNQPHFRDPLLQ</sequence>
<gene>
    <name evidence="3" type="ORF">CANTADRAFT_25266</name>
</gene>
<dbReference type="PANTHER" id="PTHR13182">
    <property type="entry name" value="ZINC FINGER PROTEIN 622"/>
    <property type="match status" value="1"/>
</dbReference>
<protein>
    <recommendedName>
        <fullName evidence="2">ZN622/Rei1/Reh1 zinc finger C2H2-type domain-containing protein</fullName>
    </recommendedName>
</protein>
<dbReference type="GO" id="GO:0042273">
    <property type="term" value="P:ribosomal large subunit biogenesis"/>
    <property type="evidence" value="ECO:0007669"/>
    <property type="project" value="EnsemblFungi"/>
</dbReference>
<dbReference type="GO" id="GO:0006913">
    <property type="term" value="P:nucleocytoplasmic transport"/>
    <property type="evidence" value="ECO:0007669"/>
    <property type="project" value="EnsemblFungi"/>
</dbReference>
<dbReference type="InterPro" id="IPR041661">
    <property type="entry name" value="ZN622/Rei1/Reh1_Znf-C2H2"/>
</dbReference>
<feature type="compositionally biased region" description="Acidic residues" evidence="1">
    <location>
        <begin position="268"/>
        <end position="299"/>
    </location>
</feature>
<dbReference type="InterPro" id="IPR040025">
    <property type="entry name" value="Znf622/Rei1/Reh1"/>
</dbReference>
<feature type="compositionally biased region" description="Basic and acidic residues" evidence="1">
    <location>
        <begin position="376"/>
        <end position="385"/>
    </location>
</feature>
<dbReference type="RefSeq" id="XP_020066056.1">
    <property type="nucleotide sequence ID" value="XM_020207369.1"/>
</dbReference>
<dbReference type="GeneID" id="30981506"/>
<feature type="region of interest" description="Disordered" evidence="1">
    <location>
        <begin position="30"/>
        <end position="133"/>
    </location>
</feature>
<feature type="region of interest" description="Disordered" evidence="1">
    <location>
        <begin position="264"/>
        <end position="303"/>
    </location>
</feature>
<evidence type="ECO:0000256" key="1">
    <source>
        <dbReference type="SAM" id="MobiDB-lite"/>
    </source>
</evidence>
<reference evidence="4" key="1">
    <citation type="submission" date="2016-05" db="EMBL/GenBank/DDBJ databases">
        <title>Comparative genomics of biotechnologically important yeasts.</title>
        <authorList>
            <consortium name="DOE Joint Genome Institute"/>
            <person name="Riley R."/>
            <person name="Haridas S."/>
            <person name="Wolfe K.H."/>
            <person name="Lopes M.R."/>
            <person name="Hittinger C.T."/>
            <person name="Goker M."/>
            <person name="Salamov A."/>
            <person name="Wisecaver J."/>
            <person name="Long T.M."/>
            <person name="Aerts A.L."/>
            <person name="Barry K."/>
            <person name="Choi C."/>
            <person name="Clum A."/>
            <person name="Coughlan A.Y."/>
            <person name="Deshpande S."/>
            <person name="Douglass A.P."/>
            <person name="Hanson S.J."/>
            <person name="Klenk H.-P."/>
            <person name="Labutti K."/>
            <person name="Lapidus A."/>
            <person name="Lindquist E."/>
            <person name="Lipzen A."/>
            <person name="Meier-Kolthoff J.P."/>
            <person name="Ohm R.A."/>
            <person name="Otillar R.P."/>
            <person name="Pangilinan J."/>
            <person name="Peng Y."/>
            <person name="Rokas A."/>
            <person name="Rosa C.A."/>
            <person name="Scheuner C."/>
            <person name="Sibirny A.A."/>
            <person name="Slot J.C."/>
            <person name="Stielow J.B."/>
            <person name="Sun H."/>
            <person name="Kurtzman C.P."/>
            <person name="Blackwell M."/>
            <person name="Grigoriev I.V."/>
            <person name="Jeffries T.W."/>
        </authorList>
    </citation>
    <scope>NUCLEOTIDE SEQUENCE [LARGE SCALE GENOMIC DNA]</scope>
    <source>
        <strain evidence="4">NRRL Y-17324</strain>
    </source>
</reference>
<evidence type="ECO:0000259" key="2">
    <source>
        <dbReference type="Pfam" id="PF12756"/>
    </source>
</evidence>
<dbReference type="Pfam" id="PF12756">
    <property type="entry name" value="zf-C2H2_2"/>
    <property type="match status" value="1"/>
</dbReference>
<dbReference type="GO" id="GO:0007117">
    <property type="term" value="P:budding cell bud growth"/>
    <property type="evidence" value="ECO:0007669"/>
    <property type="project" value="EnsemblFungi"/>
</dbReference>
<accession>A0A1E4SN28</accession>
<proteinExistence type="predicted"/>
<evidence type="ECO:0000313" key="4">
    <source>
        <dbReference type="Proteomes" id="UP000094285"/>
    </source>
</evidence>
<evidence type="ECO:0000313" key="3">
    <source>
        <dbReference type="EMBL" id="ODV80934.1"/>
    </source>
</evidence>
<dbReference type="SUPFAM" id="SSF57667">
    <property type="entry name" value="beta-beta-alpha zinc fingers"/>
    <property type="match status" value="1"/>
</dbReference>
<dbReference type="AlphaFoldDB" id="A0A1E4SN28"/>
<dbReference type="InterPro" id="IPR036236">
    <property type="entry name" value="Znf_C2H2_sf"/>
</dbReference>
<name>A0A1E4SN28_9ASCO</name>
<keyword evidence="4" id="KW-1185">Reference proteome</keyword>
<dbReference type="Proteomes" id="UP000094285">
    <property type="component" value="Unassembled WGS sequence"/>
</dbReference>
<dbReference type="STRING" id="984487.A0A1E4SN28"/>
<feature type="compositionally biased region" description="Acidic residues" evidence="1">
    <location>
        <begin position="115"/>
        <end position="133"/>
    </location>
</feature>
<dbReference type="GO" id="GO:0005737">
    <property type="term" value="C:cytoplasm"/>
    <property type="evidence" value="ECO:0007669"/>
    <property type="project" value="EnsemblFungi"/>
</dbReference>
<dbReference type="PANTHER" id="PTHR13182:SF21">
    <property type="entry name" value="CYTOPLASMIC 60S SUBUNIT BIOGENESIS FACTOR REI1"/>
    <property type="match status" value="1"/>
</dbReference>
<organism evidence="3 4">
    <name type="scientific">Suhomyces tanzawaensis NRRL Y-17324</name>
    <dbReference type="NCBI Taxonomy" id="984487"/>
    <lineage>
        <taxon>Eukaryota</taxon>
        <taxon>Fungi</taxon>
        <taxon>Dikarya</taxon>
        <taxon>Ascomycota</taxon>
        <taxon>Saccharomycotina</taxon>
        <taxon>Pichiomycetes</taxon>
        <taxon>Debaryomycetaceae</taxon>
        <taxon>Suhomyces</taxon>
    </lineage>
</organism>
<dbReference type="OrthoDB" id="19329at2759"/>
<feature type="compositionally biased region" description="Basic and acidic residues" evidence="1">
    <location>
        <begin position="37"/>
        <end position="97"/>
    </location>
</feature>
<dbReference type="GO" id="GO:0030687">
    <property type="term" value="C:preribosome, large subunit precursor"/>
    <property type="evidence" value="ECO:0007669"/>
    <property type="project" value="EnsemblFungi"/>
</dbReference>